<accession>A0A0L0BSF8</accession>
<sequence length="155" mass="17140">MTNRHHNHMYGNIDIRTAQCTVSDMSAQHILSEDRNEMNVNGTQRNERTNEQAAGKINSHTLTHCSRTRSRFVSEFGNPGQTEGIGHLFITPGLQKHQGGGFTKVTWPPGDVSGTIFLPIENALVVSSFLPFKAVIFSLSLPTTPKWPVNHIGGY</sequence>
<dbReference type="AlphaFoldDB" id="A0A0L0BSF8"/>
<proteinExistence type="predicted"/>
<evidence type="ECO:0000313" key="2">
    <source>
        <dbReference type="Proteomes" id="UP000037069"/>
    </source>
</evidence>
<keyword evidence="2" id="KW-1185">Reference proteome</keyword>
<evidence type="ECO:0000313" key="1">
    <source>
        <dbReference type="EMBL" id="KNC23015.1"/>
    </source>
</evidence>
<dbReference type="Proteomes" id="UP000037069">
    <property type="component" value="Unassembled WGS sequence"/>
</dbReference>
<gene>
    <name evidence="1" type="ORF">FF38_07939</name>
</gene>
<dbReference type="EMBL" id="JRES01001423">
    <property type="protein sequence ID" value="KNC23015.1"/>
    <property type="molecule type" value="Genomic_DNA"/>
</dbReference>
<reference evidence="1 2" key="1">
    <citation type="journal article" date="2015" name="Nat. Commun.">
        <title>Lucilia cuprina genome unlocks parasitic fly biology to underpin future interventions.</title>
        <authorList>
            <person name="Anstead C.A."/>
            <person name="Korhonen P.K."/>
            <person name="Young N.D."/>
            <person name="Hall R.S."/>
            <person name="Jex A.R."/>
            <person name="Murali S.C."/>
            <person name="Hughes D.S."/>
            <person name="Lee S.F."/>
            <person name="Perry T."/>
            <person name="Stroehlein A.J."/>
            <person name="Ansell B.R."/>
            <person name="Breugelmans B."/>
            <person name="Hofmann A."/>
            <person name="Qu J."/>
            <person name="Dugan S."/>
            <person name="Lee S.L."/>
            <person name="Chao H."/>
            <person name="Dinh H."/>
            <person name="Han Y."/>
            <person name="Doddapaneni H.V."/>
            <person name="Worley K.C."/>
            <person name="Muzny D.M."/>
            <person name="Ioannidis P."/>
            <person name="Waterhouse R.M."/>
            <person name="Zdobnov E.M."/>
            <person name="James P.J."/>
            <person name="Bagnall N.H."/>
            <person name="Kotze A.C."/>
            <person name="Gibbs R.A."/>
            <person name="Richards S."/>
            <person name="Batterham P."/>
            <person name="Gasser R.B."/>
        </authorList>
    </citation>
    <scope>NUCLEOTIDE SEQUENCE [LARGE SCALE GENOMIC DNA]</scope>
    <source>
        <strain evidence="1 2">LS</strain>
        <tissue evidence="1">Full body</tissue>
    </source>
</reference>
<protein>
    <submittedName>
        <fullName evidence="1">Uncharacterized protein</fullName>
    </submittedName>
</protein>
<comment type="caution">
    <text evidence="1">The sequence shown here is derived from an EMBL/GenBank/DDBJ whole genome shotgun (WGS) entry which is preliminary data.</text>
</comment>
<organism evidence="1 2">
    <name type="scientific">Lucilia cuprina</name>
    <name type="common">Green bottle fly</name>
    <name type="synonym">Australian sheep blowfly</name>
    <dbReference type="NCBI Taxonomy" id="7375"/>
    <lineage>
        <taxon>Eukaryota</taxon>
        <taxon>Metazoa</taxon>
        <taxon>Ecdysozoa</taxon>
        <taxon>Arthropoda</taxon>
        <taxon>Hexapoda</taxon>
        <taxon>Insecta</taxon>
        <taxon>Pterygota</taxon>
        <taxon>Neoptera</taxon>
        <taxon>Endopterygota</taxon>
        <taxon>Diptera</taxon>
        <taxon>Brachycera</taxon>
        <taxon>Muscomorpha</taxon>
        <taxon>Oestroidea</taxon>
        <taxon>Calliphoridae</taxon>
        <taxon>Luciliinae</taxon>
        <taxon>Lucilia</taxon>
    </lineage>
</organism>
<name>A0A0L0BSF8_LUCCU</name>